<protein>
    <recommendedName>
        <fullName evidence="4">PLAT domain-containing protein</fullName>
    </recommendedName>
</protein>
<gene>
    <name evidence="2" type="ORF">DAY19_07265</name>
</gene>
<evidence type="ECO:0000313" key="2">
    <source>
        <dbReference type="EMBL" id="RZF21479.1"/>
    </source>
</evidence>
<dbReference type="RefSeq" id="WP_115360906.1">
    <property type="nucleotide sequence ID" value="NZ_QDKL01000002.1"/>
</dbReference>
<comment type="caution">
    <text evidence="2">The sequence shown here is derived from an EMBL/GenBank/DDBJ whole genome shotgun (WGS) entry which is preliminary data.</text>
</comment>
<feature type="chain" id="PRO_5047389017" description="PLAT domain-containing protein" evidence="1">
    <location>
        <begin position="19"/>
        <end position="135"/>
    </location>
</feature>
<proteinExistence type="predicted"/>
<dbReference type="EMBL" id="QDKL01000002">
    <property type="protein sequence ID" value="RZF21479.1"/>
    <property type="molecule type" value="Genomic_DNA"/>
</dbReference>
<name>A0ABY0IEW4_9BACT</name>
<keyword evidence="1" id="KW-0732">Signal</keyword>
<reference evidence="3" key="1">
    <citation type="journal article" date="2019" name="Int. J. Syst. Evol. Microbiol.">
        <title>Halobacteriovorax valvorus sp. nov., a novel prokaryotic predator isolated from coastal seawater of China.</title>
        <authorList>
            <person name="Chen M.-X."/>
        </authorList>
    </citation>
    <scope>NUCLEOTIDE SEQUENCE [LARGE SCALE GENOMIC DNA]</scope>
    <source>
        <strain evidence="3">BL9</strain>
    </source>
</reference>
<evidence type="ECO:0000313" key="3">
    <source>
        <dbReference type="Proteomes" id="UP000443582"/>
    </source>
</evidence>
<feature type="signal peptide" evidence="1">
    <location>
        <begin position="1"/>
        <end position="18"/>
    </location>
</feature>
<evidence type="ECO:0008006" key="4">
    <source>
        <dbReference type="Google" id="ProtNLM"/>
    </source>
</evidence>
<organism evidence="2 3">
    <name type="scientific">Halobacteriovorax vibrionivorans</name>
    <dbReference type="NCBI Taxonomy" id="2152716"/>
    <lineage>
        <taxon>Bacteria</taxon>
        <taxon>Pseudomonadati</taxon>
        <taxon>Bdellovibrionota</taxon>
        <taxon>Bacteriovoracia</taxon>
        <taxon>Bacteriovoracales</taxon>
        <taxon>Halobacteriovoraceae</taxon>
        <taxon>Halobacteriovorax</taxon>
    </lineage>
</organism>
<dbReference type="Proteomes" id="UP000443582">
    <property type="component" value="Unassembled WGS sequence"/>
</dbReference>
<keyword evidence="3" id="KW-1185">Reference proteome</keyword>
<sequence length="135" mass="15736">MKSIILSALIFVSLNTLAGLTPKRKELYHCVNYDMSSKVTDAIIYESRFGRNTPFHEVEVFVDDLNQNNEYSFIKKVNYIHKYNKKVESFTTGNFRFRLDHVAPGINGNIWTFARVPEHGVHSFDWSCKDIKENK</sequence>
<accession>A0ABY0IEW4</accession>
<evidence type="ECO:0000256" key="1">
    <source>
        <dbReference type="SAM" id="SignalP"/>
    </source>
</evidence>